<feature type="domain" description="RecA family profile 1" evidence="14">
    <location>
        <begin position="68"/>
        <end position="217"/>
    </location>
</feature>
<protein>
    <recommendedName>
        <fullName evidence="11 12">DNA repair protein RadA</fullName>
    </recommendedName>
</protein>
<dbReference type="NCBIfam" id="TIGR00416">
    <property type="entry name" value="sms"/>
    <property type="match status" value="1"/>
</dbReference>
<sequence>MGKSKTKFVCQDCGTESPKWLGKCPGCNAWNTFVEETETVVKTAGVAVPGLSGAKERPQPITKIVSSQEPRIDAGSGELNRVLGGGLVPGSLILVGGDPGIGKSTLLLQTSHHLARAGQRVLYVTGEESARQIKMRAERLGAEADSLFVLCETNTDHIFEALDDVRPDILVVDSIQTVYQPGVASAPGSVSQVRECTGLFMRIAKQRGVATLLVGHVTKEGAIAGPRLLEHMVDTVLYFEGERHNTYRMLRAVKNRFGSTNEIGIFEMIENGLTEVKNPSELFLSERPLGVAGSTVVASMEGTRPVLVELQALVSSTNFPSPRRMATGVDYNRLNLIIAVLEKRVGMHLQTQDAYLNVAGGVKLDEPAADLGIAVALASSFRDKPTRPEDVVFGEIGLTGEVRGVSRVDQRVNEALKLGFKRVIVPDKSMKQWTPPRGIEVVPVGTVRDALNLLLP</sequence>
<gene>
    <name evidence="11 15" type="primary">radA</name>
    <name evidence="15" type="ORF">FE782_30300</name>
</gene>
<dbReference type="InterPro" id="IPR020588">
    <property type="entry name" value="RecA_ATP-bd"/>
</dbReference>
<dbReference type="GO" id="GO:0016787">
    <property type="term" value="F:hydrolase activity"/>
    <property type="evidence" value="ECO:0007669"/>
    <property type="project" value="UniProtKB-KW"/>
</dbReference>
<keyword evidence="7 11" id="KW-0067">ATP-binding</keyword>
<keyword evidence="16" id="KW-1185">Reference proteome</keyword>
<dbReference type="Pfam" id="PF13481">
    <property type="entry name" value="AAA_25"/>
    <property type="match status" value="1"/>
</dbReference>
<feature type="region of interest" description="Lon-protease-like" evidence="11">
    <location>
        <begin position="353"/>
        <end position="456"/>
    </location>
</feature>
<dbReference type="GO" id="GO:0140664">
    <property type="term" value="F:ATP-dependent DNA damage sensor activity"/>
    <property type="evidence" value="ECO:0007669"/>
    <property type="project" value="InterPro"/>
</dbReference>
<dbReference type="FunFam" id="3.30.230.10:FF:000031">
    <property type="entry name" value="DNA repair protein RadA"/>
    <property type="match status" value="1"/>
</dbReference>
<feature type="short sequence motif" description="RadA KNRFG motif" evidence="11">
    <location>
        <begin position="254"/>
        <end position="258"/>
    </location>
</feature>
<accession>A0A5R9FYE5</accession>
<dbReference type="InterPro" id="IPR014721">
    <property type="entry name" value="Ribsml_uS5_D2-typ_fold_subgr"/>
</dbReference>
<evidence type="ECO:0000256" key="6">
    <source>
        <dbReference type="ARBA" id="ARBA00022833"/>
    </source>
</evidence>
<dbReference type="EMBL" id="VCIW01000034">
    <property type="protein sequence ID" value="TLS48511.1"/>
    <property type="molecule type" value="Genomic_DNA"/>
</dbReference>
<evidence type="ECO:0000256" key="8">
    <source>
        <dbReference type="ARBA" id="ARBA00023016"/>
    </source>
</evidence>
<dbReference type="SMART" id="SM00382">
    <property type="entry name" value="AAA"/>
    <property type="match status" value="1"/>
</dbReference>
<evidence type="ECO:0000256" key="10">
    <source>
        <dbReference type="ARBA" id="ARBA00023204"/>
    </source>
</evidence>
<dbReference type="RefSeq" id="WP_138198095.1">
    <property type="nucleotide sequence ID" value="NZ_VCIW01000034.1"/>
</dbReference>
<keyword evidence="9 11" id="KW-0238">DNA-binding</keyword>
<comment type="similarity">
    <text evidence="11 13">Belongs to the RecA family. RadA subfamily.</text>
</comment>
<dbReference type="FunFam" id="3.40.50.300:FF:000050">
    <property type="entry name" value="DNA repair protein RadA"/>
    <property type="match status" value="1"/>
</dbReference>
<dbReference type="HAMAP" id="MF_01498">
    <property type="entry name" value="RadA_bact"/>
    <property type="match status" value="1"/>
</dbReference>
<evidence type="ECO:0000259" key="14">
    <source>
        <dbReference type="PROSITE" id="PS50162"/>
    </source>
</evidence>
<dbReference type="GO" id="GO:0008270">
    <property type="term" value="F:zinc ion binding"/>
    <property type="evidence" value="ECO:0007669"/>
    <property type="project" value="UniProtKB-KW"/>
</dbReference>
<dbReference type="Pfam" id="PF13541">
    <property type="entry name" value="ChlI"/>
    <property type="match status" value="1"/>
</dbReference>
<dbReference type="GO" id="GO:0005524">
    <property type="term" value="F:ATP binding"/>
    <property type="evidence" value="ECO:0007669"/>
    <property type="project" value="UniProtKB-UniRule"/>
</dbReference>
<dbReference type="SUPFAM" id="SSF52540">
    <property type="entry name" value="P-loop containing nucleoside triphosphate hydrolases"/>
    <property type="match status" value="1"/>
</dbReference>
<dbReference type="Gene3D" id="3.30.230.10">
    <property type="match status" value="1"/>
</dbReference>
<dbReference type="OrthoDB" id="9803906at2"/>
<evidence type="ECO:0000313" key="16">
    <source>
        <dbReference type="Proteomes" id="UP000309676"/>
    </source>
</evidence>
<keyword evidence="6 13" id="KW-0862">Zinc</keyword>
<dbReference type="CDD" id="cd01121">
    <property type="entry name" value="RadA_SMS_N"/>
    <property type="match status" value="1"/>
</dbReference>
<keyword evidence="4 13" id="KW-0863">Zinc-finger</keyword>
<organism evidence="15 16">
    <name type="scientific">Paenibacillus antri</name>
    <dbReference type="NCBI Taxonomy" id="2582848"/>
    <lineage>
        <taxon>Bacteria</taxon>
        <taxon>Bacillati</taxon>
        <taxon>Bacillota</taxon>
        <taxon>Bacilli</taxon>
        <taxon>Bacillales</taxon>
        <taxon>Paenibacillaceae</taxon>
        <taxon>Paenibacillus</taxon>
    </lineage>
</organism>
<dbReference type="GO" id="GO:0000725">
    <property type="term" value="P:recombinational repair"/>
    <property type="evidence" value="ECO:0007669"/>
    <property type="project" value="UniProtKB-UniRule"/>
</dbReference>
<dbReference type="SUPFAM" id="SSF54211">
    <property type="entry name" value="Ribosomal protein S5 domain 2-like"/>
    <property type="match status" value="1"/>
</dbReference>
<dbReference type="GO" id="GO:0003684">
    <property type="term" value="F:damaged DNA binding"/>
    <property type="evidence" value="ECO:0007669"/>
    <property type="project" value="InterPro"/>
</dbReference>
<comment type="function">
    <text evidence="13">DNA-dependent ATPase involved in processing of recombination intermediates, plays a role in repairing DNA breaks. Stimulates the branch migration of RecA-mediated strand transfer reactions, allowing the 3' invading strand to extend heteroduplex DNA faster. Binds ssDNA in the presence of ADP but not other nucleotides, has ATPase activity that is stimulated by ssDNA and various branched DNA structures, but inhibited by SSB. Does not have RecA's homology-searching function.</text>
</comment>
<dbReference type="InterPro" id="IPR003593">
    <property type="entry name" value="AAA+_ATPase"/>
</dbReference>
<dbReference type="GO" id="GO:0005829">
    <property type="term" value="C:cytosol"/>
    <property type="evidence" value="ECO:0007669"/>
    <property type="project" value="TreeGrafter"/>
</dbReference>
<evidence type="ECO:0000256" key="1">
    <source>
        <dbReference type="ARBA" id="ARBA00022723"/>
    </source>
</evidence>
<keyword evidence="1 11" id="KW-0479">Metal-binding</keyword>
<dbReference type="Proteomes" id="UP000309676">
    <property type="component" value="Unassembled WGS sequence"/>
</dbReference>
<comment type="function">
    <text evidence="11">Plays a role in repairing double-strand DNA breaks, probably involving stabilizing or processing branched DNA or blocked replication forks.</text>
</comment>
<keyword evidence="10 11" id="KW-0234">DNA repair</keyword>
<evidence type="ECO:0000256" key="3">
    <source>
        <dbReference type="ARBA" id="ARBA00022763"/>
    </source>
</evidence>
<dbReference type="PROSITE" id="PS50162">
    <property type="entry name" value="RECA_2"/>
    <property type="match status" value="1"/>
</dbReference>
<evidence type="ECO:0000256" key="7">
    <source>
        <dbReference type="ARBA" id="ARBA00022840"/>
    </source>
</evidence>
<proteinExistence type="inferred from homology"/>
<comment type="domain">
    <text evidence="11">The middle region has homology to RecA with ATPase motifs including the RadA KNRFG motif, while the C-terminus is homologous to Lon protease.</text>
</comment>
<dbReference type="PANTHER" id="PTHR32472:SF10">
    <property type="entry name" value="DNA REPAIR PROTEIN RADA-LIKE PROTEIN"/>
    <property type="match status" value="1"/>
</dbReference>
<feature type="binding site" evidence="11">
    <location>
        <begin position="97"/>
        <end position="104"/>
    </location>
    <ligand>
        <name>ATP</name>
        <dbReference type="ChEBI" id="CHEBI:30616"/>
    </ligand>
</feature>
<evidence type="ECO:0000256" key="4">
    <source>
        <dbReference type="ARBA" id="ARBA00022771"/>
    </source>
</evidence>
<evidence type="ECO:0000256" key="12">
    <source>
        <dbReference type="NCBIfam" id="TIGR00416"/>
    </source>
</evidence>
<evidence type="ECO:0000256" key="11">
    <source>
        <dbReference type="HAMAP-Rule" id="MF_01498"/>
    </source>
</evidence>
<dbReference type="InterPro" id="IPR020568">
    <property type="entry name" value="Ribosomal_Su5_D2-typ_SF"/>
</dbReference>
<evidence type="ECO:0000256" key="13">
    <source>
        <dbReference type="RuleBase" id="RU003555"/>
    </source>
</evidence>
<dbReference type="InterPro" id="IPR027417">
    <property type="entry name" value="P-loop_NTPase"/>
</dbReference>
<dbReference type="Gene3D" id="3.40.50.300">
    <property type="entry name" value="P-loop containing nucleotide triphosphate hydrolases"/>
    <property type="match status" value="1"/>
</dbReference>
<evidence type="ECO:0000313" key="15">
    <source>
        <dbReference type="EMBL" id="TLS48511.1"/>
    </source>
</evidence>
<evidence type="ECO:0000256" key="5">
    <source>
        <dbReference type="ARBA" id="ARBA00022801"/>
    </source>
</evidence>
<keyword evidence="3 11" id="KW-0227">DNA damage</keyword>
<evidence type="ECO:0000256" key="2">
    <source>
        <dbReference type="ARBA" id="ARBA00022741"/>
    </source>
</evidence>
<dbReference type="PRINTS" id="PR01874">
    <property type="entry name" value="DNAREPAIRADA"/>
</dbReference>
<dbReference type="InterPro" id="IPR041166">
    <property type="entry name" value="Rubredoxin_2"/>
</dbReference>
<keyword evidence="8 11" id="KW-0346">Stress response</keyword>
<keyword evidence="2 11" id="KW-0547">Nucleotide-binding</keyword>
<keyword evidence="5" id="KW-0378">Hydrolase</keyword>
<reference evidence="15 16" key="1">
    <citation type="submission" date="2019-05" db="EMBL/GenBank/DDBJ databases">
        <authorList>
            <person name="Narsing Rao M.P."/>
            <person name="Li W.J."/>
        </authorList>
    </citation>
    <scope>NUCLEOTIDE SEQUENCE [LARGE SCALE GENOMIC DNA]</scope>
    <source>
        <strain evidence="15 16">SYSU_K30003</strain>
    </source>
</reference>
<dbReference type="AlphaFoldDB" id="A0A5R9FYE5"/>
<comment type="caution">
    <text evidence="15">The sequence shown here is derived from an EMBL/GenBank/DDBJ whole genome shotgun (WGS) entry which is preliminary data.</text>
</comment>
<dbReference type="Pfam" id="PF18073">
    <property type="entry name" value="Zn_ribbon_LapB"/>
    <property type="match status" value="1"/>
</dbReference>
<dbReference type="InterPro" id="IPR004504">
    <property type="entry name" value="DNA_repair_RadA"/>
</dbReference>
<dbReference type="PANTHER" id="PTHR32472">
    <property type="entry name" value="DNA REPAIR PROTEIN RADA"/>
    <property type="match status" value="1"/>
</dbReference>
<name>A0A5R9FYE5_9BACL</name>
<evidence type="ECO:0000256" key="9">
    <source>
        <dbReference type="ARBA" id="ARBA00023125"/>
    </source>
</evidence>